<dbReference type="EMBL" id="BAABAT010000057">
    <property type="protein sequence ID" value="GAA4262890.1"/>
    <property type="molecule type" value="Genomic_DNA"/>
</dbReference>
<comment type="caution">
    <text evidence="1">The sequence shown here is derived from an EMBL/GenBank/DDBJ whole genome shotgun (WGS) entry which is preliminary data.</text>
</comment>
<organism evidence="1 2">
    <name type="scientific">Dactylosporangium darangshiense</name>
    <dbReference type="NCBI Taxonomy" id="579108"/>
    <lineage>
        <taxon>Bacteria</taxon>
        <taxon>Bacillati</taxon>
        <taxon>Actinomycetota</taxon>
        <taxon>Actinomycetes</taxon>
        <taxon>Micromonosporales</taxon>
        <taxon>Micromonosporaceae</taxon>
        <taxon>Dactylosporangium</taxon>
    </lineage>
</organism>
<gene>
    <name evidence="1" type="ORF">GCM10022255_102480</name>
</gene>
<accession>A0ABP8DSB6</accession>
<evidence type="ECO:0000313" key="1">
    <source>
        <dbReference type="EMBL" id="GAA4262890.1"/>
    </source>
</evidence>
<proteinExistence type="predicted"/>
<reference evidence="2" key="1">
    <citation type="journal article" date="2019" name="Int. J. Syst. Evol. Microbiol.">
        <title>The Global Catalogue of Microorganisms (GCM) 10K type strain sequencing project: providing services to taxonomists for standard genome sequencing and annotation.</title>
        <authorList>
            <consortium name="The Broad Institute Genomics Platform"/>
            <consortium name="The Broad Institute Genome Sequencing Center for Infectious Disease"/>
            <person name="Wu L."/>
            <person name="Ma J."/>
        </authorList>
    </citation>
    <scope>NUCLEOTIDE SEQUENCE [LARGE SCALE GENOMIC DNA]</scope>
    <source>
        <strain evidence="2">JCM 17441</strain>
    </source>
</reference>
<name>A0ABP8DSB6_9ACTN</name>
<sequence length="97" mass="10780">MEAALLIGAIAAGVYAALIIMHVTAIRARRATDDRRRPRLALWLASSGERRRGRVERDAVRLLLSGRIVRARYHTAMAAMAAQDDAEYPLEVPGTRR</sequence>
<keyword evidence="2" id="KW-1185">Reference proteome</keyword>
<evidence type="ECO:0000313" key="2">
    <source>
        <dbReference type="Proteomes" id="UP001500620"/>
    </source>
</evidence>
<dbReference type="Proteomes" id="UP001500620">
    <property type="component" value="Unassembled WGS sequence"/>
</dbReference>
<protein>
    <submittedName>
        <fullName evidence="1">Uncharacterized protein</fullName>
    </submittedName>
</protein>